<evidence type="ECO:0000259" key="1">
    <source>
        <dbReference type="PROSITE" id="PS50853"/>
    </source>
</evidence>
<proteinExistence type="predicted"/>
<dbReference type="SUPFAM" id="SSF49265">
    <property type="entry name" value="Fibronectin type III"/>
    <property type="match status" value="1"/>
</dbReference>
<dbReference type="AlphaFoldDB" id="A0A0F8Z1F6"/>
<name>A0A0F8Z1F6_9ZZZZ</name>
<dbReference type="PROSITE" id="PS50853">
    <property type="entry name" value="FN3"/>
    <property type="match status" value="1"/>
</dbReference>
<gene>
    <name evidence="2" type="ORF">LCGC14_2828910</name>
</gene>
<accession>A0A0F8Z1F6</accession>
<comment type="caution">
    <text evidence="2">The sequence shown here is derived from an EMBL/GenBank/DDBJ whole genome shotgun (WGS) entry which is preliminary data.</text>
</comment>
<reference evidence="2" key="1">
    <citation type="journal article" date="2015" name="Nature">
        <title>Complex archaea that bridge the gap between prokaryotes and eukaryotes.</title>
        <authorList>
            <person name="Spang A."/>
            <person name="Saw J.H."/>
            <person name="Jorgensen S.L."/>
            <person name="Zaremba-Niedzwiedzka K."/>
            <person name="Martijn J."/>
            <person name="Lind A.E."/>
            <person name="van Eijk R."/>
            <person name="Schleper C."/>
            <person name="Guy L."/>
            <person name="Ettema T.J."/>
        </authorList>
    </citation>
    <scope>NUCLEOTIDE SEQUENCE</scope>
</reference>
<feature type="non-terminal residue" evidence="2">
    <location>
        <position position="149"/>
    </location>
</feature>
<evidence type="ECO:0000313" key="2">
    <source>
        <dbReference type="EMBL" id="KKK79895.1"/>
    </source>
</evidence>
<dbReference type="InterPro" id="IPR013783">
    <property type="entry name" value="Ig-like_fold"/>
</dbReference>
<dbReference type="EMBL" id="LAZR01053823">
    <property type="protein sequence ID" value="KKK79895.1"/>
    <property type="molecule type" value="Genomic_DNA"/>
</dbReference>
<dbReference type="InterPro" id="IPR036116">
    <property type="entry name" value="FN3_sf"/>
</dbReference>
<protein>
    <recommendedName>
        <fullName evidence="1">Fibronectin type-III domain-containing protein</fullName>
    </recommendedName>
</protein>
<organism evidence="2">
    <name type="scientific">marine sediment metagenome</name>
    <dbReference type="NCBI Taxonomy" id="412755"/>
    <lineage>
        <taxon>unclassified sequences</taxon>
        <taxon>metagenomes</taxon>
        <taxon>ecological metagenomes</taxon>
    </lineage>
</organism>
<feature type="domain" description="Fibronectin type-III" evidence="1">
    <location>
        <begin position="1"/>
        <end position="44"/>
    </location>
</feature>
<dbReference type="InterPro" id="IPR003961">
    <property type="entry name" value="FN3_dom"/>
</dbReference>
<sequence length="149" mass="15437">MAEVSFYHDAALAPSTTYYYRAKAVNSAGTSWASPTQSFTTGSGIGAPTNLIAIPSTDSLAIDLHWVRGNGTDSTAIHYSTTTYPEDTSEGTVGGSTILNSFSIGNLIAGETYYISAFGLSGNLTSVDFATALATVNLVPAVPVMPDPD</sequence>
<dbReference type="Gene3D" id="2.60.40.10">
    <property type="entry name" value="Immunoglobulins"/>
    <property type="match status" value="2"/>
</dbReference>